<name>A0A8H4NTC3_9HYPO</name>
<evidence type="ECO:0000313" key="7">
    <source>
        <dbReference type="Proteomes" id="UP000536711"/>
    </source>
</evidence>
<dbReference type="Pfam" id="PF21274">
    <property type="entry name" value="Rng_hyd_C"/>
    <property type="match status" value="1"/>
</dbReference>
<dbReference type="Gene3D" id="3.50.50.60">
    <property type="entry name" value="FAD/NAD(P)-binding domain"/>
    <property type="match status" value="1"/>
</dbReference>
<dbReference type="NCBIfam" id="NF004780">
    <property type="entry name" value="PRK06126.1"/>
    <property type="match status" value="1"/>
</dbReference>
<evidence type="ECO:0000256" key="3">
    <source>
        <dbReference type="ARBA" id="ARBA00023002"/>
    </source>
</evidence>
<protein>
    <submittedName>
        <fullName evidence="6">Phenol 2-monooxygenase</fullName>
    </submittedName>
</protein>
<keyword evidence="4" id="KW-1133">Transmembrane helix</keyword>
<keyword evidence="2" id="KW-0274">FAD</keyword>
<dbReference type="InterPro" id="IPR002938">
    <property type="entry name" value="FAD-bd"/>
</dbReference>
<evidence type="ECO:0000256" key="2">
    <source>
        <dbReference type="ARBA" id="ARBA00022827"/>
    </source>
</evidence>
<dbReference type="GO" id="GO:0016709">
    <property type="term" value="F:oxidoreductase activity, acting on paired donors, with incorporation or reduction of molecular oxygen, NAD(P)H as one donor, and incorporation of one atom of oxygen"/>
    <property type="evidence" value="ECO:0007669"/>
    <property type="project" value="UniProtKB-ARBA"/>
</dbReference>
<evidence type="ECO:0000256" key="4">
    <source>
        <dbReference type="SAM" id="Phobius"/>
    </source>
</evidence>
<dbReference type="PANTHER" id="PTHR43004">
    <property type="entry name" value="TRK SYSTEM POTASSIUM UPTAKE PROTEIN"/>
    <property type="match status" value="1"/>
</dbReference>
<feature type="domain" description="FAD-binding" evidence="5">
    <location>
        <begin position="20"/>
        <end position="384"/>
    </location>
</feature>
<comment type="caution">
    <text evidence="6">The sequence shown here is derived from an EMBL/GenBank/DDBJ whole genome shotgun (WGS) entry which is preliminary data.</text>
</comment>
<evidence type="ECO:0000259" key="5">
    <source>
        <dbReference type="Pfam" id="PF01494"/>
    </source>
</evidence>
<dbReference type="SUPFAM" id="SSF51905">
    <property type="entry name" value="FAD/NAD(P)-binding domain"/>
    <property type="match status" value="1"/>
</dbReference>
<reference evidence="6 7" key="1">
    <citation type="submission" date="2020-01" db="EMBL/GenBank/DDBJ databases">
        <title>Identification and distribution of gene clusters putatively required for synthesis of sphingolipid metabolism inhibitors in phylogenetically diverse species of the filamentous fungus Fusarium.</title>
        <authorList>
            <person name="Kim H.-S."/>
            <person name="Busman M."/>
            <person name="Brown D.W."/>
            <person name="Divon H."/>
            <person name="Uhlig S."/>
            <person name="Proctor R.H."/>
        </authorList>
    </citation>
    <scope>NUCLEOTIDE SEQUENCE [LARGE SCALE GENOMIC DNA]</scope>
    <source>
        <strain evidence="6 7">NRRL 13308</strain>
    </source>
</reference>
<keyword evidence="3" id="KW-0560">Oxidoreductase</keyword>
<dbReference type="AlphaFoldDB" id="A0A8H4NTC3"/>
<keyword evidence="7" id="KW-1185">Reference proteome</keyword>
<dbReference type="PANTHER" id="PTHR43004:SF21">
    <property type="entry name" value="FAD-BINDING DOMAIN-CONTAINING PROTEIN-RELATED"/>
    <property type="match status" value="1"/>
</dbReference>
<accession>A0A8H4NTC3</accession>
<keyword evidence="4" id="KW-0472">Membrane</keyword>
<dbReference type="InterPro" id="IPR036188">
    <property type="entry name" value="FAD/NAD-bd_sf"/>
</dbReference>
<sequence length="613" mass="68172">MVRPAIPVLLRKMQSTTHKFPVLIAGAGPAGMLLAMQLARNGVRSMLIERNSSTTKWPKMDVTNCRSMELYRRLRIADGFRKQGVSLDYSFNVLFSTGLSDGGELVSRWDLASPNGWRDRIKSQNDGSMPREPYQRCSQSIFEAWLKQEIDSEPLISMHFGLRFESFQETQGGIESIAIAAEDGKKHTILSDYLVGCDGAGSKVRRCLGIEMIGGPTPAAMFLVHFKSRDLSKLHKQGQFWHIFFTTGAVIISQDEVDTWTVHLPISIDTDWNSLDPEKVIAQVLGGSGDPYPIKVDEILVSSSWRPSIAVADRFASECLRVFLAGDSAHQNIPTGGYGMNTAVGDSFDLGWKLAAVINGSGGSHLLRSYEMERKPIAIQNIERSGVHFKVHQDYVGWVAEAGPDVILSQSTEAKELKEKIHRHVQEHPNENQDHGIEMGYRCNNSPIILRSEDASKEPEWSHRNYTPSTWPGARAPHVFLSDGKTSIFDLFGQGFTLVDFTQDGKWAAQFTETAKHLGIQLKPVHLPQETTTRKIWGRDAVLIRPDDFVAWRASEEGYEENIESILRVAAGYQAAEVDATVHMGKDIEAKGFTSTVGNVEQDGIKLTAAFQK</sequence>
<keyword evidence="1" id="KW-0285">Flavoprotein</keyword>
<dbReference type="Gene3D" id="3.30.9.10">
    <property type="entry name" value="D-Amino Acid Oxidase, subunit A, domain 2"/>
    <property type="match status" value="1"/>
</dbReference>
<dbReference type="OrthoDB" id="2690153at2759"/>
<evidence type="ECO:0000313" key="6">
    <source>
        <dbReference type="EMBL" id="KAF4443581.1"/>
    </source>
</evidence>
<proteinExistence type="predicted"/>
<dbReference type="PRINTS" id="PR00420">
    <property type="entry name" value="RNGMNOXGNASE"/>
</dbReference>
<dbReference type="EMBL" id="JAADJF010000026">
    <property type="protein sequence ID" value="KAF4443581.1"/>
    <property type="molecule type" value="Genomic_DNA"/>
</dbReference>
<keyword evidence="4" id="KW-0812">Transmembrane</keyword>
<evidence type="ECO:0000256" key="1">
    <source>
        <dbReference type="ARBA" id="ARBA00022630"/>
    </source>
</evidence>
<dbReference type="GO" id="GO:0071949">
    <property type="term" value="F:FAD binding"/>
    <property type="evidence" value="ECO:0007669"/>
    <property type="project" value="InterPro"/>
</dbReference>
<keyword evidence="6" id="KW-0503">Monooxygenase</keyword>
<dbReference type="Proteomes" id="UP000536711">
    <property type="component" value="Unassembled WGS sequence"/>
</dbReference>
<gene>
    <name evidence="6" type="ORF">FACUT_1218</name>
</gene>
<organism evidence="6 7">
    <name type="scientific">Fusarium acutatum</name>
    <dbReference type="NCBI Taxonomy" id="78861"/>
    <lineage>
        <taxon>Eukaryota</taxon>
        <taxon>Fungi</taxon>
        <taxon>Dikarya</taxon>
        <taxon>Ascomycota</taxon>
        <taxon>Pezizomycotina</taxon>
        <taxon>Sordariomycetes</taxon>
        <taxon>Hypocreomycetidae</taxon>
        <taxon>Hypocreales</taxon>
        <taxon>Nectriaceae</taxon>
        <taxon>Fusarium</taxon>
        <taxon>Fusarium fujikuroi species complex</taxon>
    </lineage>
</organism>
<feature type="transmembrane region" description="Helical" evidence="4">
    <location>
        <begin position="20"/>
        <end position="39"/>
    </location>
</feature>
<dbReference type="InterPro" id="IPR050641">
    <property type="entry name" value="RIFMO-like"/>
</dbReference>
<dbReference type="Pfam" id="PF01494">
    <property type="entry name" value="FAD_binding_3"/>
    <property type="match status" value="1"/>
</dbReference>
<dbReference type="Gene3D" id="3.40.30.120">
    <property type="match status" value="1"/>
</dbReference>